<keyword evidence="3" id="KW-0256">Endoplasmic reticulum</keyword>
<protein>
    <submittedName>
        <fullName evidence="9">Adipose-regulatory protein-domain-containing protein</fullName>
    </submittedName>
</protein>
<keyword evidence="6 8" id="KW-0472">Membrane</keyword>
<proteinExistence type="predicted"/>
<dbReference type="Proteomes" id="UP001174936">
    <property type="component" value="Unassembled WGS sequence"/>
</dbReference>
<evidence type="ECO:0000313" key="9">
    <source>
        <dbReference type="EMBL" id="KAK0641090.1"/>
    </source>
</evidence>
<dbReference type="Pfam" id="PF06775">
    <property type="entry name" value="Seipin"/>
    <property type="match status" value="1"/>
</dbReference>
<evidence type="ECO:0000256" key="1">
    <source>
        <dbReference type="ARBA" id="ARBA00004477"/>
    </source>
</evidence>
<dbReference type="GO" id="GO:0140042">
    <property type="term" value="P:lipid droplet formation"/>
    <property type="evidence" value="ECO:0007669"/>
    <property type="project" value="UniProtKB-ARBA"/>
</dbReference>
<gene>
    <name evidence="9" type="ORF">B0T16DRAFT_419125</name>
</gene>
<dbReference type="GO" id="GO:0006629">
    <property type="term" value="P:lipid metabolic process"/>
    <property type="evidence" value="ECO:0007669"/>
    <property type="project" value="UniProtKB-KW"/>
</dbReference>
<dbReference type="PANTHER" id="PTHR21212">
    <property type="entry name" value="BERNARDINELLI-SEIP CONGENITAL LIPODYSTROPHY 2 HOMOLOG BSCL2 PROTEIN"/>
    <property type="match status" value="1"/>
</dbReference>
<feature type="transmembrane region" description="Helical" evidence="8">
    <location>
        <begin position="38"/>
        <end position="63"/>
    </location>
</feature>
<organism evidence="9 10">
    <name type="scientific">Cercophora newfieldiana</name>
    <dbReference type="NCBI Taxonomy" id="92897"/>
    <lineage>
        <taxon>Eukaryota</taxon>
        <taxon>Fungi</taxon>
        <taxon>Dikarya</taxon>
        <taxon>Ascomycota</taxon>
        <taxon>Pezizomycotina</taxon>
        <taxon>Sordariomycetes</taxon>
        <taxon>Sordariomycetidae</taxon>
        <taxon>Sordariales</taxon>
        <taxon>Lasiosphaeriaceae</taxon>
        <taxon>Cercophora</taxon>
    </lineage>
</organism>
<feature type="transmembrane region" description="Helical" evidence="8">
    <location>
        <begin position="75"/>
        <end position="93"/>
    </location>
</feature>
<comment type="subcellular location">
    <subcellularLocation>
        <location evidence="1">Endoplasmic reticulum membrane</location>
        <topology evidence="1">Multi-pass membrane protein</topology>
    </subcellularLocation>
</comment>
<comment type="caution">
    <text evidence="9">The sequence shown here is derived from an EMBL/GenBank/DDBJ whole genome shotgun (WGS) entry which is preliminary data.</text>
</comment>
<evidence type="ECO:0000256" key="3">
    <source>
        <dbReference type="ARBA" id="ARBA00022824"/>
    </source>
</evidence>
<accession>A0AA40CJV6</accession>
<dbReference type="GO" id="GO:0005789">
    <property type="term" value="C:endoplasmic reticulum membrane"/>
    <property type="evidence" value="ECO:0007669"/>
    <property type="project" value="UniProtKB-SubCell"/>
</dbReference>
<feature type="transmembrane region" description="Helical" evidence="8">
    <location>
        <begin position="268"/>
        <end position="292"/>
    </location>
</feature>
<dbReference type="CDD" id="cd23995">
    <property type="entry name" value="Seipin_BSCL2_like"/>
    <property type="match status" value="1"/>
</dbReference>
<evidence type="ECO:0000256" key="5">
    <source>
        <dbReference type="ARBA" id="ARBA00023098"/>
    </source>
</evidence>
<evidence type="ECO:0000256" key="8">
    <source>
        <dbReference type="SAM" id="Phobius"/>
    </source>
</evidence>
<reference evidence="9" key="1">
    <citation type="submission" date="2023-06" db="EMBL/GenBank/DDBJ databases">
        <title>Genome-scale phylogeny and comparative genomics of the fungal order Sordariales.</title>
        <authorList>
            <consortium name="Lawrence Berkeley National Laboratory"/>
            <person name="Hensen N."/>
            <person name="Bonometti L."/>
            <person name="Westerberg I."/>
            <person name="Brannstrom I.O."/>
            <person name="Guillou S."/>
            <person name="Cros-Aarteil S."/>
            <person name="Calhoun S."/>
            <person name="Haridas S."/>
            <person name="Kuo A."/>
            <person name="Mondo S."/>
            <person name="Pangilinan J."/>
            <person name="Riley R."/>
            <person name="Labutti K."/>
            <person name="Andreopoulos B."/>
            <person name="Lipzen A."/>
            <person name="Chen C."/>
            <person name="Yanf M."/>
            <person name="Daum C."/>
            <person name="Ng V."/>
            <person name="Clum A."/>
            <person name="Steindorff A."/>
            <person name="Ohm R."/>
            <person name="Martin F."/>
            <person name="Silar P."/>
            <person name="Natvig D."/>
            <person name="Lalanne C."/>
            <person name="Gautier V."/>
            <person name="Ament-Velasquez S.L."/>
            <person name="Kruys A."/>
            <person name="Hutchinson M.I."/>
            <person name="Powell A.J."/>
            <person name="Barry K."/>
            <person name="Miller A.N."/>
            <person name="Grigoriev I.V."/>
            <person name="Debuchy R."/>
            <person name="Gladieux P."/>
            <person name="Thoren M.H."/>
            <person name="Johannesson H."/>
        </authorList>
    </citation>
    <scope>NUCLEOTIDE SEQUENCE</scope>
    <source>
        <strain evidence="9">SMH2532-1</strain>
    </source>
</reference>
<keyword evidence="4 8" id="KW-1133">Transmembrane helix</keyword>
<evidence type="ECO:0000256" key="2">
    <source>
        <dbReference type="ARBA" id="ARBA00022692"/>
    </source>
</evidence>
<name>A0AA40CJV6_9PEZI</name>
<dbReference type="AlphaFoldDB" id="A0AA40CJV6"/>
<sequence>MEEFRQLRTKLWEAVGDLGASFVGVVQQLVGSRRFHKAILNTLVIATFAAVTGFLSVPAYGAFYHFHLPDQIVEVPLYFQYGYAANPFAIASLSQTSVKNSQAYDIDIAFTMPVSPDNLGHGNFMVGMVLLEDAQNPKPTRNMPFPRYHHKESPFDSIVQPVDTASYTANSNILHVSTRPTRLPYRSSLVSRAAALLRLPYYALWPGSETSTVVVRMAERLTFGRGMPVPHSILVEVHAGQGLQIYEAVVILTAQLTGLRYFMYQYRLTAFLIFTGLFWAVGMITFTILFAIPFGMGSGDKIAEVVDSDPLDEDDPKGKKPAIKTEGELSDTERTFPSSSKQPALKYEGRIKEEEPEESDILPLNPGALADDEEDEEDPRARDSGIGTSYSDSRNREGTRRRSTKGSS</sequence>
<keyword evidence="10" id="KW-1185">Reference proteome</keyword>
<feature type="compositionally biased region" description="Basic and acidic residues" evidence="7">
    <location>
        <begin position="323"/>
        <end position="334"/>
    </location>
</feature>
<evidence type="ECO:0000313" key="10">
    <source>
        <dbReference type="Proteomes" id="UP001174936"/>
    </source>
</evidence>
<dbReference type="InterPro" id="IPR009617">
    <property type="entry name" value="Seipin"/>
</dbReference>
<evidence type="ECO:0000256" key="6">
    <source>
        <dbReference type="ARBA" id="ARBA00023136"/>
    </source>
</evidence>
<keyword evidence="5" id="KW-0443">Lipid metabolism</keyword>
<evidence type="ECO:0000256" key="4">
    <source>
        <dbReference type="ARBA" id="ARBA00022989"/>
    </source>
</evidence>
<dbReference type="PANTHER" id="PTHR21212:SF0">
    <property type="entry name" value="SEIPIN"/>
    <property type="match status" value="1"/>
</dbReference>
<evidence type="ECO:0000256" key="7">
    <source>
        <dbReference type="SAM" id="MobiDB-lite"/>
    </source>
</evidence>
<feature type="region of interest" description="Disordered" evidence="7">
    <location>
        <begin position="307"/>
        <end position="408"/>
    </location>
</feature>
<keyword evidence="2 8" id="KW-0812">Transmembrane</keyword>
<dbReference type="EMBL" id="JAULSV010000006">
    <property type="protein sequence ID" value="KAK0641090.1"/>
    <property type="molecule type" value="Genomic_DNA"/>
</dbReference>